<feature type="compositionally biased region" description="Basic and acidic residues" evidence="5">
    <location>
        <begin position="668"/>
        <end position="679"/>
    </location>
</feature>
<dbReference type="Pfam" id="PF07738">
    <property type="entry name" value="Sad1_UNC"/>
    <property type="match status" value="1"/>
</dbReference>
<feature type="region of interest" description="Disordered" evidence="5">
    <location>
        <begin position="641"/>
        <end position="688"/>
    </location>
</feature>
<dbReference type="KEGG" id="ovi:T265_06947"/>
<protein>
    <recommendedName>
        <fullName evidence="7">SUN domain-containing protein</fullName>
    </recommendedName>
</protein>
<dbReference type="PANTHER" id="PTHR12953:SF0">
    <property type="entry name" value="SUN DOMAIN-CONTAINING OSSIFICATION FACTOR"/>
    <property type="match status" value="1"/>
</dbReference>
<dbReference type="Gene3D" id="2.60.120.260">
    <property type="entry name" value="Galactose-binding domain-like"/>
    <property type="match status" value="1"/>
</dbReference>
<feature type="region of interest" description="Disordered" evidence="5">
    <location>
        <begin position="119"/>
        <end position="153"/>
    </location>
</feature>
<keyword evidence="4 6" id="KW-0472">Membrane</keyword>
<evidence type="ECO:0000313" key="9">
    <source>
        <dbReference type="Proteomes" id="UP000054324"/>
    </source>
</evidence>
<dbReference type="GeneID" id="20321126"/>
<feature type="compositionally biased region" description="Polar residues" evidence="5">
    <location>
        <begin position="402"/>
        <end position="418"/>
    </location>
</feature>
<proteinExistence type="predicted"/>
<name>A0A074ZEI3_OPIVI</name>
<feature type="domain" description="SUN" evidence="7">
    <location>
        <begin position="412"/>
        <end position="575"/>
    </location>
</feature>
<dbReference type="PROSITE" id="PS51469">
    <property type="entry name" value="SUN"/>
    <property type="match status" value="1"/>
</dbReference>
<evidence type="ECO:0000256" key="5">
    <source>
        <dbReference type="SAM" id="MobiDB-lite"/>
    </source>
</evidence>
<dbReference type="RefSeq" id="XP_009170614.1">
    <property type="nucleotide sequence ID" value="XM_009172350.1"/>
</dbReference>
<feature type="compositionally biased region" description="Polar residues" evidence="5">
    <location>
        <begin position="753"/>
        <end position="767"/>
    </location>
</feature>
<feature type="region of interest" description="Disordered" evidence="5">
    <location>
        <begin position="753"/>
        <end position="790"/>
    </location>
</feature>
<dbReference type="EMBL" id="KL596770">
    <property type="protein sequence ID" value="KER25656.1"/>
    <property type="molecule type" value="Genomic_DNA"/>
</dbReference>
<dbReference type="CTD" id="20321126"/>
<feature type="compositionally biased region" description="Basic and acidic residues" evidence="5">
    <location>
        <begin position="285"/>
        <end position="294"/>
    </location>
</feature>
<keyword evidence="2 6" id="KW-0812">Transmembrane</keyword>
<dbReference type="STRING" id="6198.A0A074ZEI3"/>
<dbReference type="GO" id="GO:0016020">
    <property type="term" value="C:membrane"/>
    <property type="evidence" value="ECO:0007669"/>
    <property type="project" value="InterPro"/>
</dbReference>
<dbReference type="GO" id="GO:0034975">
    <property type="term" value="P:protein folding in endoplasmic reticulum"/>
    <property type="evidence" value="ECO:0007669"/>
    <property type="project" value="TreeGrafter"/>
</dbReference>
<comment type="subcellular location">
    <subcellularLocation>
        <location evidence="1">Endomembrane system</location>
    </subcellularLocation>
</comment>
<organism evidence="8 9">
    <name type="scientific">Opisthorchis viverrini</name>
    <name type="common">Southeast Asian liver fluke</name>
    <dbReference type="NCBI Taxonomy" id="6198"/>
    <lineage>
        <taxon>Eukaryota</taxon>
        <taxon>Metazoa</taxon>
        <taxon>Spiralia</taxon>
        <taxon>Lophotrochozoa</taxon>
        <taxon>Platyhelminthes</taxon>
        <taxon>Trematoda</taxon>
        <taxon>Digenea</taxon>
        <taxon>Opisthorchiida</taxon>
        <taxon>Opisthorchiata</taxon>
        <taxon>Opisthorchiidae</taxon>
        <taxon>Opisthorchis</taxon>
    </lineage>
</organism>
<dbReference type="GO" id="GO:0005737">
    <property type="term" value="C:cytoplasm"/>
    <property type="evidence" value="ECO:0007669"/>
    <property type="project" value="TreeGrafter"/>
</dbReference>
<feature type="compositionally biased region" description="Polar residues" evidence="5">
    <location>
        <begin position="330"/>
        <end position="347"/>
    </location>
</feature>
<feature type="compositionally biased region" description="Basic and acidic residues" evidence="5">
    <location>
        <begin position="129"/>
        <end position="140"/>
    </location>
</feature>
<reference evidence="8 9" key="1">
    <citation type="submission" date="2013-11" db="EMBL/GenBank/DDBJ databases">
        <title>Opisthorchis viverrini - life in the bile duct.</title>
        <authorList>
            <person name="Young N.D."/>
            <person name="Nagarajan N."/>
            <person name="Lin S.J."/>
            <person name="Korhonen P.K."/>
            <person name="Jex A.R."/>
            <person name="Hall R.S."/>
            <person name="Safavi-Hemami H."/>
            <person name="Kaewkong W."/>
            <person name="Bertrand D."/>
            <person name="Gao S."/>
            <person name="Seet Q."/>
            <person name="Wongkham S."/>
            <person name="Teh B.T."/>
            <person name="Wongkham C."/>
            <person name="Intapan P.M."/>
            <person name="Maleewong W."/>
            <person name="Yang X."/>
            <person name="Hu M."/>
            <person name="Wang Z."/>
            <person name="Hofmann A."/>
            <person name="Sternberg P.W."/>
            <person name="Tan P."/>
            <person name="Wang J."/>
            <person name="Gasser R.B."/>
        </authorList>
    </citation>
    <scope>NUCLEOTIDE SEQUENCE [LARGE SCALE GENOMIC DNA]</scope>
</reference>
<dbReference type="GO" id="GO:0012505">
    <property type="term" value="C:endomembrane system"/>
    <property type="evidence" value="ECO:0007669"/>
    <property type="project" value="UniProtKB-SubCell"/>
</dbReference>
<evidence type="ECO:0000256" key="1">
    <source>
        <dbReference type="ARBA" id="ARBA00004308"/>
    </source>
</evidence>
<accession>A0A074ZEI3</accession>
<dbReference type="Proteomes" id="UP000054324">
    <property type="component" value="Unassembled WGS sequence"/>
</dbReference>
<evidence type="ECO:0000256" key="3">
    <source>
        <dbReference type="ARBA" id="ARBA00022989"/>
    </source>
</evidence>
<feature type="compositionally biased region" description="Low complexity" evidence="5">
    <location>
        <begin position="295"/>
        <end position="306"/>
    </location>
</feature>
<dbReference type="OrthoDB" id="266334at2759"/>
<dbReference type="InterPro" id="IPR012919">
    <property type="entry name" value="SUN_dom"/>
</dbReference>
<evidence type="ECO:0000256" key="4">
    <source>
        <dbReference type="ARBA" id="ARBA00023136"/>
    </source>
</evidence>
<sequence>MVLSLSLFDQHLVSRFSHLDQLIRSEDTLRSSNSERARSSSNDGCYFESLVRKIIFFQLFNLHFGPGSKMFRHNLSFDSILSALKVTLPGIVYECDPMAWHLRLLVWVLLGLLTGGVGPEKSTSVGSTGRDHTISDDKLFSHPSPKNGDRSSWDAHSFFKVPKSIKETDDTVHDCQQTNPLEATPTAAQQEIKSARLTTTTISSDRSAPSKVDTGAATQRQELHKAASDAPVFDMNRVDFDLPPLDDAATGGIEQHQLPTFNEFHAMLSEGSGAAASNGGGTEQKTNKGTDKPSRTSQSTISQSRQGKGDKPHHGVHSSSESTGERRSKPQATRGNNLARGESQTSVENEHVGSLAPDDLAEKSPTEQDSSFNVHDGDGVHMPSGQGRVSFSDPETDRAESARSNSVDGVKPSVSNDAPSEPKSTDLRSAIPVTLRRNVAAVSCGAKLLDSSKAIKNAESILNGNNDEYMNVPCSAEKWFVIEVCEPVQLRVIEMANYELFSSRVKSFRVLVSDRYPAKTLDTIGVFTAQDVKGLQTFDVSSDKLIKYVKFEMLEHYGSEHYCPISMIRLFGLVSDDLDDDDDELSMHQVNHQLPTGGVPSSTLFDSVPAVDPANVPYGDAGLSRSHQGTDAVELPAVLNLPESMKNPQVDPLRQTGPTDLPPPSQRVTDDTHLGEDTGHGPQQGLPNRAAQLRTKPQMDSPKDLKLSGELHGGHADFEKDRAVCKLDHSEKCRVGNSGLNGAPVDRVPAIDTTTTASPPVQSTGTTPMHPVHSDRSAGSGVPSPQSSADFVRKADDQSSAVTETGGNFFAKIKNFFRNLFSTSFFRVTVPETTHVDYNLSAIQLCPDHLAAIDSLLSYGLLNASLDSSTLFLSDRSRRGITALSTCLFQLEHLVQPVTTVLGHSPVTVTHRILSIPRKDGTAAFQSCSEASQLLNITFFNGYHPTDQLQATVRPKVEYNILQLLVAYQYRYQFKQHTTPVSSALVSHSPLAPCGNWWTPNQLSLPENSVCPKLPDFLLTVDRYSEQDLVQRPPQVNLSLSSEIRHHSALPRQPELSMSETIVVPAGLSGSRKDTVMMRLSNRVRLLERNVSVSMRYLEELSQSYRHQMERLSRSFNLTNAWLKATAQGAQERDQLQQSRIDQLELRLEELLTRIRNGSLASAPNASVGLLDDAVSLRNLQNKQNNTLAIEMFTPPLPNFDPPPDWNPSPSVYYGQWNQLDEDWGDEDAFVETEEDTPTHVSHVNEPATKSGLPHKSSPISCVFPLRDHAGRQCIDVHIEEPDSWWQYFRTSWNRCTRLFLSSSLWLSHVVSTHTTLFGMISMACVHFVFALTSHVLIYLVWLRPHGRKLSMPPSGSFTLIQSRSGEWLLTQNPTHKAGLISSGRSQKPGVPGGTVAISCQGSKDVVGTTRQSPAERKIGVALVKPSSSIPRCVPSAQHRKEVTPPGNVEYHQVTPTDAIAKTSQVPSPAFSTTSSTRQTNGGLKAYGSMCYEKFVPLAHSATHTLPRSIGSHFSSIRSSNTDFPVYMPRAPDPPAKFVQAQHKSIGASVRIFSERSTFVDKEFIFSTHFFANFLP</sequence>
<gene>
    <name evidence="8" type="ORF">T265_06947</name>
</gene>
<dbReference type="PANTHER" id="PTHR12953">
    <property type="entry name" value="MEMBRANE PROTEIN CH1 RELATED"/>
    <property type="match status" value="1"/>
</dbReference>
<feature type="region of interest" description="Disordered" evidence="5">
    <location>
        <begin position="198"/>
        <end position="230"/>
    </location>
</feature>
<dbReference type="InterPro" id="IPR045120">
    <property type="entry name" value="Suco/Slp1-like"/>
</dbReference>
<evidence type="ECO:0000313" key="8">
    <source>
        <dbReference type="EMBL" id="KER25656.1"/>
    </source>
</evidence>
<evidence type="ECO:0000259" key="7">
    <source>
        <dbReference type="PROSITE" id="PS51469"/>
    </source>
</evidence>
<evidence type="ECO:0000256" key="6">
    <source>
        <dbReference type="SAM" id="Phobius"/>
    </source>
</evidence>
<feature type="region of interest" description="Disordered" evidence="5">
    <location>
        <begin position="271"/>
        <end position="429"/>
    </location>
</feature>
<feature type="compositionally biased region" description="Polar residues" evidence="5">
    <location>
        <begin position="198"/>
        <end position="207"/>
    </location>
</feature>
<keyword evidence="9" id="KW-1185">Reference proteome</keyword>
<feature type="transmembrane region" description="Helical" evidence="6">
    <location>
        <begin position="1317"/>
        <end position="1342"/>
    </location>
</feature>
<evidence type="ECO:0000256" key="2">
    <source>
        <dbReference type="ARBA" id="ARBA00022692"/>
    </source>
</evidence>
<keyword evidence="3 6" id="KW-1133">Transmembrane helix</keyword>